<dbReference type="Pfam" id="PF15359">
    <property type="entry name" value="CDV3"/>
    <property type="match status" value="1"/>
</dbReference>
<proteinExistence type="inferred from homology"/>
<accession>A0A182FRU8</accession>
<evidence type="ECO:0000256" key="4">
    <source>
        <dbReference type="SAM" id="SignalP"/>
    </source>
</evidence>
<dbReference type="STRING" id="7167.A0A182FRU8"/>
<name>A0A182FRU8_ANOAL</name>
<feature type="transmembrane region" description="Helical" evidence="3">
    <location>
        <begin position="250"/>
        <end position="267"/>
    </location>
</feature>
<feature type="signal peptide" evidence="4">
    <location>
        <begin position="1"/>
        <end position="23"/>
    </location>
</feature>
<dbReference type="InterPro" id="IPR008506">
    <property type="entry name" value="SND2/TMEM208"/>
</dbReference>
<feature type="region of interest" description="Disordered" evidence="2">
    <location>
        <begin position="366"/>
        <end position="430"/>
    </location>
</feature>
<dbReference type="Pfam" id="PF05620">
    <property type="entry name" value="TMEM208_SND2"/>
    <property type="match status" value="1"/>
</dbReference>
<feature type="compositionally biased region" description="Polar residues" evidence="2">
    <location>
        <begin position="488"/>
        <end position="510"/>
    </location>
</feature>
<evidence type="ECO:0000256" key="2">
    <source>
        <dbReference type="SAM" id="MobiDB-lite"/>
    </source>
</evidence>
<organism evidence="5 6">
    <name type="scientific">Anopheles albimanus</name>
    <name type="common">New world malaria mosquito</name>
    <dbReference type="NCBI Taxonomy" id="7167"/>
    <lineage>
        <taxon>Eukaryota</taxon>
        <taxon>Metazoa</taxon>
        <taxon>Ecdysozoa</taxon>
        <taxon>Arthropoda</taxon>
        <taxon>Hexapoda</taxon>
        <taxon>Insecta</taxon>
        <taxon>Pterygota</taxon>
        <taxon>Neoptera</taxon>
        <taxon>Endopterygota</taxon>
        <taxon>Diptera</taxon>
        <taxon>Nematocera</taxon>
        <taxon>Culicoidea</taxon>
        <taxon>Culicidae</taxon>
        <taxon>Anophelinae</taxon>
        <taxon>Anopheles</taxon>
    </lineage>
</organism>
<keyword evidence="3" id="KW-1133">Transmembrane helix</keyword>
<keyword evidence="4" id="KW-0732">Signal</keyword>
<dbReference type="PANTHER" id="PTHR16284">
    <property type="entry name" value="PROTEIN CDV3 HOMOLOG"/>
    <property type="match status" value="1"/>
</dbReference>
<dbReference type="VEuPathDB" id="VectorBase:AALB20_030362"/>
<evidence type="ECO:0000256" key="1">
    <source>
        <dbReference type="ARBA" id="ARBA00006062"/>
    </source>
</evidence>
<evidence type="ECO:0000313" key="5">
    <source>
        <dbReference type="EnsemblMetazoa" id="AALB009274-PA"/>
    </source>
</evidence>
<dbReference type="VEuPathDB" id="VectorBase:AALB017614"/>
<reference evidence="5" key="2">
    <citation type="submission" date="2022-08" db="UniProtKB">
        <authorList>
            <consortium name="EnsemblMetazoa"/>
        </authorList>
    </citation>
    <scope>IDENTIFICATION</scope>
    <source>
        <strain evidence="5">STECLA/ALBI9_A</strain>
    </source>
</reference>
<dbReference type="VEuPathDB" id="VectorBase:AALB017615"/>
<dbReference type="GO" id="GO:0005737">
    <property type="term" value="C:cytoplasm"/>
    <property type="evidence" value="ECO:0007669"/>
    <property type="project" value="TreeGrafter"/>
</dbReference>
<comment type="similarity">
    <text evidence="1">Belongs to the CDV3 family.</text>
</comment>
<keyword evidence="6" id="KW-1185">Reference proteome</keyword>
<protein>
    <submittedName>
        <fullName evidence="5">Uncharacterized protein</fullName>
    </submittedName>
</protein>
<feature type="transmembrane region" description="Helical" evidence="3">
    <location>
        <begin position="156"/>
        <end position="175"/>
    </location>
</feature>
<feature type="transmembrane region" description="Helical" evidence="3">
    <location>
        <begin position="182"/>
        <end position="203"/>
    </location>
</feature>
<feature type="compositionally biased region" description="Basic and acidic residues" evidence="2">
    <location>
        <begin position="472"/>
        <end position="481"/>
    </location>
</feature>
<feature type="chain" id="PRO_5043534196" evidence="4">
    <location>
        <begin position="24"/>
        <end position="510"/>
    </location>
</feature>
<sequence length="510" mass="56850">MKLRLVILAAFMLLFLLVESATAGKRRKIIIHVPVKVKQQKHVHTEVKTVHHHHKPTVIKEEKIVKKEIHKPVVIKEEVEHEHFHHHYKHDHPTFEIDGHDSNGLGDHGKNFWENFNETATHEPRSSCQQQQQPPKKKATKGGKQIVEENAATVKFYRNMSLIATGIQFLGFLVYAELSTLAVVMTVLCLIAHAGSYYFMALISKPTLTEKGDIIETGTDLNIEGGITEHVKDVVILTAGTQVAAILTEYFWLLMLLLPIRAAWLLWQTVGKQFFQKDAAEEEFTMADLDDFFAKKDKKKGKAKKFVTAEEIAKQLDDTSKKAVESKMKKAEPADNKLAADEQAEDEWKVFEEQKKDYTGLKLAQLTIDEDGNPSNDHDQGDGNDGNSDGEGGEGGERDPGKPWNKLDATAASRAKIPSAEEPAGPTSNVYISPALKSLRAKQKKGAPDLKSEEYFPTLGMEKVETPKSLKKDPTFEDVKHGGRVKTVEQSSSGQVSIGNRYTSLSNNAS</sequence>
<dbReference type="VEuPathDB" id="VectorBase:AALB20_037555"/>
<reference evidence="5 6" key="1">
    <citation type="journal article" date="2017" name="G3 (Bethesda)">
        <title>The Physical Genome Mapping of Anopheles albimanus Corrected Scaffold Misassemblies and Identified Interarm Rearrangements in Genus Anopheles.</title>
        <authorList>
            <person name="Artemov G.N."/>
            <person name="Peery A.N."/>
            <person name="Jiang X."/>
            <person name="Tu Z."/>
            <person name="Stegniy V.N."/>
            <person name="Sharakhova M.V."/>
            <person name="Sharakhov I.V."/>
        </authorList>
    </citation>
    <scope>NUCLEOTIDE SEQUENCE [LARGE SCALE GENOMIC DNA]</scope>
    <source>
        <strain evidence="5 6">ALBI9_A</strain>
    </source>
</reference>
<evidence type="ECO:0000256" key="3">
    <source>
        <dbReference type="SAM" id="Phobius"/>
    </source>
</evidence>
<feature type="region of interest" description="Disordered" evidence="2">
    <location>
        <begin position="472"/>
        <end position="510"/>
    </location>
</feature>
<feature type="region of interest" description="Disordered" evidence="2">
    <location>
        <begin position="119"/>
        <end position="144"/>
    </location>
</feature>
<dbReference type="EnsemblMetazoa" id="AALB009274-RA">
    <property type="protein sequence ID" value="AALB009274-PA"/>
    <property type="gene ID" value="AALB009274"/>
</dbReference>
<dbReference type="Proteomes" id="UP000069272">
    <property type="component" value="Chromosome 2R"/>
</dbReference>
<dbReference type="PANTHER" id="PTHR16284:SF13">
    <property type="entry name" value="PROTEIN CDV3 HOMOLOG"/>
    <property type="match status" value="1"/>
</dbReference>
<keyword evidence="3" id="KW-0472">Membrane</keyword>
<feature type="region of interest" description="Disordered" evidence="2">
    <location>
        <begin position="318"/>
        <end position="345"/>
    </location>
</feature>
<dbReference type="AlphaFoldDB" id="A0A182FRU8"/>
<keyword evidence="3" id="KW-0812">Transmembrane</keyword>
<evidence type="ECO:0000313" key="6">
    <source>
        <dbReference type="Proteomes" id="UP000069272"/>
    </source>
</evidence>
<dbReference type="InterPro" id="IPR026806">
    <property type="entry name" value="CDV3"/>
</dbReference>